<dbReference type="SUPFAM" id="SSF53335">
    <property type="entry name" value="S-adenosyl-L-methionine-dependent methyltransferases"/>
    <property type="match status" value="1"/>
</dbReference>
<evidence type="ECO:0000256" key="3">
    <source>
        <dbReference type="ARBA" id="ARBA00012533"/>
    </source>
</evidence>
<evidence type="ECO:0000256" key="5">
    <source>
        <dbReference type="ARBA" id="ARBA00022603"/>
    </source>
</evidence>
<evidence type="ECO:0000256" key="8">
    <source>
        <dbReference type="ARBA" id="ARBA00023242"/>
    </source>
</evidence>
<proteinExistence type="inferred from homology"/>
<keyword evidence="5" id="KW-0489">Methyltransferase</keyword>
<keyword evidence="12" id="KW-1185">Reference proteome</keyword>
<evidence type="ECO:0000256" key="10">
    <source>
        <dbReference type="SAM" id="MobiDB-lite"/>
    </source>
</evidence>
<accession>A0A182NEC6</accession>
<dbReference type="GO" id="GO:0005737">
    <property type="term" value="C:cytoplasm"/>
    <property type="evidence" value="ECO:0007669"/>
    <property type="project" value="UniProtKB-SubCell"/>
</dbReference>
<dbReference type="GO" id="GO:0032259">
    <property type="term" value="P:methylation"/>
    <property type="evidence" value="ECO:0007669"/>
    <property type="project" value="UniProtKB-KW"/>
</dbReference>
<evidence type="ECO:0000313" key="12">
    <source>
        <dbReference type="Proteomes" id="UP000075884"/>
    </source>
</evidence>
<reference evidence="11" key="2">
    <citation type="submission" date="2020-05" db="UniProtKB">
        <authorList>
            <consortium name="EnsemblMetazoa"/>
        </authorList>
    </citation>
    <scope>IDENTIFICATION</scope>
    <source>
        <strain evidence="11">WRAIR2</strain>
    </source>
</reference>
<dbReference type="EC" id="2.1.1.85" evidence="3"/>
<dbReference type="Pfam" id="PF10294">
    <property type="entry name" value="Methyltransf_16"/>
    <property type="match status" value="1"/>
</dbReference>
<evidence type="ECO:0000256" key="6">
    <source>
        <dbReference type="ARBA" id="ARBA00022679"/>
    </source>
</evidence>
<keyword evidence="6" id="KW-0808">Transferase</keyword>
<evidence type="ECO:0000256" key="1">
    <source>
        <dbReference type="ARBA" id="ARBA00004123"/>
    </source>
</evidence>
<dbReference type="Proteomes" id="UP000075884">
    <property type="component" value="Unassembled WGS sequence"/>
</dbReference>
<dbReference type="VEuPathDB" id="VectorBase:ADIR005990"/>
<name>A0A182NEC6_9DIPT</name>
<keyword evidence="8" id="KW-0539">Nucleus</keyword>
<keyword evidence="7" id="KW-0949">S-adenosyl-L-methionine</keyword>
<dbReference type="InterPro" id="IPR019410">
    <property type="entry name" value="Methyltransf_16"/>
</dbReference>
<comment type="subcellular location">
    <subcellularLocation>
        <location evidence="2">Cytoplasm</location>
    </subcellularLocation>
    <subcellularLocation>
        <location evidence="1">Nucleus</location>
    </subcellularLocation>
</comment>
<feature type="region of interest" description="Disordered" evidence="10">
    <location>
        <begin position="1"/>
        <end position="38"/>
    </location>
</feature>
<dbReference type="STRING" id="7168.A0A182NEC6"/>
<evidence type="ECO:0000256" key="9">
    <source>
        <dbReference type="ARBA" id="ARBA00038126"/>
    </source>
</evidence>
<dbReference type="EnsemblMetazoa" id="ADIR005990-RA">
    <property type="protein sequence ID" value="ADIR005990-PA"/>
    <property type="gene ID" value="ADIR005990"/>
</dbReference>
<dbReference type="GO" id="GO:0018064">
    <property type="term" value="F:protein-L-histidine N-tele-methyltransferase activity"/>
    <property type="evidence" value="ECO:0007669"/>
    <property type="project" value="UniProtKB-EC"/>
</dbReference>
<organism evidence="11 12">
    <name type="scientific">Anopheles dirus</name>
    <dbReference type="NCBI Taxonomy" id="7168"/>
    <lineage>
        <taxon>Eukaryota</taxon>
        <taxon>Metazoa</taxon>
        <taxon>Ecdysozoa</taxon>
        <taxon>Arthropoda</taxon>
        <taxon>Hexapoda</taxon>
        <taxon>Insecta</taxon>
        <taxon>Pterygota</taxon>
        <taxon>Neoptera</taxon>
        <taxon>Endopterygota</taxon>
        <taxon>Diptera</taxon>
        <taxon>Nematocera</taxon>
        <taxon>Culicoidea</taxon>
        <taxon>Culicidae</taxon>
        <taxon>Anophelinae</taxon>
        <taxon>Anopheles</taxon>
    </lineage>
</organism>
<dbReference type="InterPro" id="IPR029063">
    <property type="entry name" value="SAM-dependent_MTases_sf"/>
</dbReference>
<evidence type="ECO:0000256" key="4">
    <source>
        <dbReference type="ARBA" id="ARBA00022490"/>
    </source>
</evidence>
<evidence type="ECO:0000313" key="11">
    <source>
        <dbReference type="EnsemblMetazoa" id="ADIR005990-PA"/>
    </source>
</evidence>
<sequence length="302" mass="33845">MFKFSFQVETDEEAPSTSGKDEKTQPNPTPNGATDSDVQENIEVYPCEELSIDTLQSTKTPVNPDVTTTFTPAAEYPIDYLNQLALLDETFTDDIVTAESDHSDLVPNRYEGGLKVWECTFDLGMFLVESEDRRAEFREKKVLDLGCGAGILGIEALLLGSSCVHFQDYNKDVLTKFTMVNYELNCGSSDKEGDRQDPVGAVKFYSGDWGSFTEKCHDKYDLILTSETIYSTHNYAKLLELFDRKLETGGVVYLAAKTYYFGVGGGVRLFEAAIDADGRFRHELVWKCASGVKREIVRITRK</sequence>
<dbReference type="GO" id="GO:0005634">
    <property type="term" value="C:nucleus"/>
    <property type="evidence" value="ECO:0007669"/>
    <property type="project" value="UniProtKB-SubCell"/>
</dbReference>
<evidence type="ECO:0000256" key="2">
    <source>
        <dbReference type="ARBA" id="ARBA00004496"/>
    </source>
</evidence>
<evidence type="ECO:0000256" key="7">
    <source>
        <dbReference type="ARBA" id="ARBA00022691"/>
    </source>
</evidence>
<comment type="similarity">
    <text evidence="9">Belongs to the methyltransferase superfamily. METTL18 family.</text>
</comment>
<reference evidence="12" key="1">
    <citation type="submission" date="2013-03" db="EMBL/GenBank/DDBJ databases">
        <title>The Genome Sequence of Anopheles dirus WRAIR2.</title>
        <authorList>
            <consortium name="The Broad Institute Genomics Platform"/>
            <person name="Neafsey D.E."/>
            <person name="Walton C."/>
            <person name="Walker B."/>
            <person name="Young S.K."/>
            <person name="Zeng Q."/>
            <person name="Gargeya S."/>
            <person name="Fitzgerald M."/>
            <person name="Haas B."/>
            <person name="Abouelleil A."/>
            <person name="Allen A.W."/>
            <person name="Alvarado L."/>
            <person name="Arachchi H.M."/>
            <person name="Berlin A.M."/>
            <person name="Chapman S.B."/>
            <person name="Gainer-Dewar J."/>
            <person name="Goldberg J."/>
            <person name="Griggs A."/>
            <person name="Gujja S."/>
            <person name="Hansen M."/>
            <person name="Howarth C."/>
            <person name="Imamovic A."/>
            <person name="Ireland A."/>
            <person name="Larimer J."/>
            <person name="McCowan C."/>
            <person name="Murphy C."/>
            <person name="Pearson M."/>
            <person name="Poon T.W."/>
            <person name="Priest M."/>
            <person name="Roberts A."/>
            <person name="Saif S."/>
            <person name="Shea T."/>
            <person name="Sisk P."/>
            <person name="Sykes S."/>
            <person name="Wortman J."/>
            <person name="Nusbaum C."/>
            <person name="Birren B."/>
        </authorList>
    </citation>
    <scope>NUCLEOTIDE SEQUENCE [LARGE SCALE GENOMIC DNA]</scope>
    <source>
        <strain evidence="12">WRAIR2</strain>
    </source>
</reference>
<protein>
    <recommendedName>
        <fullName evidence="3">protein-histidine N-methyltransferase</fullName>
        <ecNumber evidence="3">2.1.1.85</ecNumber>
    </recommendedName>
</protein>
<dbReference type="Gene3D" id="3.40.50.150">
    <property type="entry name" value="Vaccinia Virus protein VP39"/>
    <property type="match status" value="1"/>
</dbReference>
<dbReference type="AlphaFoldDB" id="A0A182NEC6"/>
<keyword evidence="4" id="KW-0963">Cytoplasm</keyword>
<dbReference type="PANTHER" id="PTHR14614:SF39">
    <property type="entry name" value="HISTIDINE PROTEIN METHYLTRANSFERASE 1 HOMOLOG"/>
    <property type="match status" value="1"/>
</dbReference>
<dbReference type="CDD" id="cd02440">
    <property type="entry name" value="AdoMet_MTases"/>
    <property type="match status" value="1"/>
</dbReference>
<dbReference type="PANTHER" id="PTHR14614">
    <property type="entry name" value="HEPATOCELLULAR CARCINOMA-ASSOCIATED ANTIGEN"/>
    <property type="match status" value="1"/>
</dbReference>